<accession>A0A0F9RFQ8</accession>
<protein>
    <recommendedName>
        <fullName evidence="2">Glycosyl transferase family 1 domain-containing protein</fullName>
    </recommendedName>
</protein>
<organism evidence="1">
    <name type="scientific">marine sediment metagenome</name>
    <dbReference type="NCBI Taxonomy" id="412755"/>
    <lineage>
        <taxon>unclassified sequences</taxon>
        <taxon>metagenomes</taxon>
        <taxon>ecological metagenomes</taxon>
    </lineage>
</organism>
<dbReference type="EMBL" id="LAZR01001219">
    <property type="protein sequence ID" value="KKN48467.1"/>
    <property type="molecule type" value="Genomic_DNA"/>
</dbReference>
<name>A0A0F9RFQ8_9ZZZZ</name>
<dbReference type="AlphaFoldDB" id="A0A0F9RFQ8"/>
<comment type="caution">
    <text evidence="1">The sequence shown here is derived from an EMBL/GenBank/DDBJ whole genome shotgun (WGS) entry which is preliminary data.</text>
</comment>
<proteinExistence type="predicted"/>
<evidence type="ECO:0000313" key="1">
    <source>
        <dbReference type="EMBL" id="KKN48467.1"/>
    </source>
</evidence>
<reference evidence="1" key="1">
    <citation type="journal article" date="2015" name="Nature">
        <title>Complex archaea that bridge the gap between prokaryotes and eukaryotes.</title>
        <authorList>
            <person name="Spang A."/>
            <person name="Saw J.H."/>
            <person name="Jorgensen S.L."/>
            <person name="Zaremba-Niedzwiedzka K."/>
            <person name="Martijn J."/>
            <person name="Lind A.E."/>
            <person name="van Eijk R."/>
            <person name="Schleper C."/>
            <person name="Guy L."/>
            <person name="Ettema T.J."/>
        </authorList>
    </citation>
    <scope>NUCLEOTIDE SEQUENCE</scope>
</reference>
<evidence type="ECO:0008006" key="2">
    <source>
        <dbReference type="Google" id="ProtNLM"/>
    </source>
</evidence>
<sequence length="114" mass="13453">MRNFPEIGTGILIEKDNPSEFSEALISLFILAEISKKVKDKESIYETENFKMVNQIPDDILKSLVILNPNYFTKIKENCYRRVENNFRWKIVSKKLIVLYNEIKKIHSSDKKRA</sequence>
<gene>
    <name evidence="1" type="ORF">LCGC14_0652590</name>
</gene>